<comment type="subcellular location">
    <subcellularLocation>
        <location evidence="1">Membrane</location>
        <topology evidence="1">Multi-pass membrane protein</topology>
    </subcellularLocation>
</comment>
<evidence type="ECO:0000256" key="1">
    <source>
        <dbReference type="ARBA" id="ARBA00004141"/>
    </source>
</evidence>
<sequence length="622" mass="67434">MPTVLVIGRAKSTDIDAKCRSSANAPRPVASFQADTETVVLKWHIIFLRAVLPEQNDDGHGPPNTDLRIHRLCCTRACGRLPEHTGADVRRRDSAPRSMLFNSPLGSYKTPNSLSGFASSFHRAQSFRSVEPRFRASRSYFQDDEELIDPDTMAPSALGHKISTVLQNRPIADSSVFDEAAVDDASFADHSYLDLSRTNSLHSYAASFLTADDSFAFRQVEDRDGKMVTMLAPRSTVPQTVFNSINVLIGIGLLALSKAMTYSGWYCGVALLVFSASITYWTATLLSRCMDTDPTLCTYADLGYKAFGTKGRLFISVLFSVELVGVGVSLIVLFADSLNALFPHISVVQFKLLAFCVLTPFSFLSLRVLSGISLLGITCTISLVITIVLIGLTKPDSPGSLLHPMPTSLYPASLHNLLVSFGIILGPFGSHSLFPALKSDLAQPEKFQKCLSITYTVGFFADSTMAIAGFAMFGADILNEITQSVLVTKGYPNFVYLLVSVCVSMVPIAKTPLNAMPVINILEFVLNVSPQQIDSPSLFQKILRIAAKLLVNMLFVLIAIAYPEFDKIIGLSGASLCTIICIILPCAFYLRLCRPANAWFYHAVIAAAAVVGVAATAAAITD</sequence>
<dbReference type="Proteomes" id="UP001196530">
    <property type="component" value="Unassembled WGS sequence"/>
</dbReference>
<name>A0AAN6I4T2_PICAN</name>
<accession>A0AAN6I4T2</accession>
<dbReference type="RefSeq" id="XP_043058659.1">
    <property type="nucleotide sequence ID" value="XM_043204610.1"/>
</dbReference>
<dbReference type="AlphaFoldDB" id="A0AAN6I4T2"/>
<gene>
    <name evidence="10" type="ORF">KL928_003965</name>
</gene>
<dbReference type="Pfam" id="PF01490">
    <property type="entry name" value="Aa_trans"/>
    <property type="match status" value="1"/>
</dbReference>
<evidence type="ECO:0000313" key="10">
    <source>
        <dbReference type="EMBL" id="KAG7817230.1"/>
    </source>
</evidence>
<evidence type="ECO:0000256" key="6">
    <source>
        <dbReference type="ARBA" id="ARBA00022989"/>
    </source>
</evidence>
<dbReference type="InterPro" id="IPR013057">
    <property type="entry name" value="AA_transpt_TM"/>
</dbReference>
<dbReference type="GeneID" id="66128016"/>
<evidence type="ECO:0000256" key="7">
    <source>
        <dbReference type="ARBA" id="ARBA00023136"/>
    </source>
</evidence>
<dbReference type="GO" id="GO:0005774">
    <property type="term" value="C:vacuolar membrane"/>
    <property type="evidence" value="ECO:0007669"/>
    <property type="project" value="TreeGrafter"/>
</dbReference>
<feature type="transmembrane region" description="Helical" evidence="8">
    <location>
        <begin position="455"/>
        <end position="474"/>
    </location>
</feature>
<evidence type="ECO:0000256" key="2">
    <source>
        <dbReference type="ARBA" id="ARBA00008066"/>
    </source>
</evidence>
<feature type="transmembrane region" description="Helical" evidence="8">
    <location>
        <begin position="599"/>
        <end position="620"/>
    </location>
</feature>
<dbReference type="GO" id="GO:0015179">
    <property type="term" value="F:L-amino acid transmembrane transporter activity"/>
    <property type="evidence" value="ECO:0007669"/>
    <property type="project" value="TreeGrafter"/>
</dbReference>
<proteinExistence type="inferred from homology"/>
<evidence type="ECO:0000256" key="5">
    <source>
        <dbReference type="ARBA" id="ARBA00022970"/>
    </source>
</evidence>
<reference evidence="10" key="1">
    <citation type="journal article" date="2021" name="G3 (Bethesda)">
        <title>Genomic diversity, chromosomal rearrangements, and interspecies hybridization in the ogataea polymorpha species complex.</title>
        <authorList>
            <person name="Hanson S.J."/>
            <person name="Cinneide E.O."/>
            <person name="Salzberg L.I."/>
            <person name="Wolfe K.H."/>
            <person name="McGowan J."/>
            <person name="Fitzpatrick D.A."/>
            <person name="Matlin K."/>
        </authorList>
    </citation>
    <scope>NUCLEOTIDE SEQUENCE</scope>
    <source>
        <strain evidence="10">61-244</strain>
    </source>
</reference>
<dbReference type="PANTHER" id="PTHR22950">
    <property type="entry name" value="AMINO ACID TRANSPORTER"/>
    <property type="match status" value="1"/>
</dbReference>
<feature type="transmembrane region" description="Helical" evidence="8">
    <location>
        <begin position="263"/>
        <end position="283"/>
    </location>
</feature>
<comment type="similarity">
    <text evidence="2">Belongs to the amino acid/polyamine transporter 2 family.</text>
</comment>
<keyword evidence="6 8" id="KW-1133">Transmembrane helix</keyword>
<evidence type="ECO:0000256" key="3">
    <source>
        <dbReference type="ARBA" id="ARBA00022448"/>
    </source>
</evidence>
<feature type="transmembrane region" description="Helical" evidence="8">
    <location>
        <begin position="341"/>
        <end position="361"/>
    </location>
</feature>
<feature type="transmembrane region" description="Helical" evidence="8">
    <location>
        <begin position="494"/>
        <end position="513"/>
    </location>
</feature>
<keyword evidence="5" id="KW-0029">Amino-acid transport</keyword>
<feature type="domain" description="Amino acid transporter transmembrane" evidence="9">
    <location>
        <begin position="234"/>
        <end position="616"/>
    </location>
</feature>
<dbReference type="PANTHER" id="PTHR22950:SF692">
    <property type="entry name" value="TRANSMEMBRANE AMINO ACID TRANSPORTER FAMILY PROTEIN"/>
    <property type="match status" value="1"/>
</dbReference>
<protein>
    <recommendedName>
        <fullName evidence="9">Amino acid transporter transmembrane domain-containing protein</fullName>
    </recommendedName>
</protein>
<evidence type="ECO:0000256" key="8">
    <source>
        <dbReference type="SAM" id="Phobius"/>
    </source>
</evidence>
<keyword evidence="3" id="KW-0813">Transport</keyword>
<evidence type="ECO:0000313" key="11">
    <source>
        <dbReference type="Proteomes" id="UP001196530"/>
    </source>
</evidence>
<feature type="transmembrane region" description="Helical" evidence="8">
    <location>
        <begin position="313"/>
        <end position="335"/>
    </location>
</feature>
<keyword evidence="7 8" id="KW-0472">Membrane</keyword>
<feature type="transmembrane region" description="Helical" evidence="8">
    <location>
        <begin position="545"/>
        <end position="562"/>
    </location>
</feature>
<evidence type="ECO:0000256" key="4">
    <source>
        <dbReference type="ARBA" id="ARBA00022692"/>
    </source>
</evidence>
<dbReference type="EMBL" id="JAHLUX010000008">
    <property type="protein sequence ID" value="KAG7817230.1"/>
    <property type="molecule type" value="Genomic_DNA"/>
</dbReference>
<keyword evidence="4 8" id="KW-0812">Transmembrane</keyword>
<feature type="transmembrane region" description="Helical" evidence="8">
    <location>
        <begin position="568"/>
        <end position="592"/>
    </location>
</feature>
<organism evidence="10 11">
    <name type="scientific">Pichia angusta</name>
    <name type="common">Yeast</name>
    <name type="synonym">Hansenula polymorpha</name>
    <dbReference type="NCBI Taxonomy" id="870730"/>
    <lineage>
        <taxon>Eukaryota</taxon>
        <taxon>Fungi</taxon>
        <taxon>Dikarya</taxon>
        <taxon>Ascomycota</taxon>
        <taxon>Saccharomycotina</taxon>
        <taxon>Pichiomycetes</taxon>
        <taxon>Pichiales</taxon>
        <taxon>Pichiaceae</taxon>
        <taxon>Ogataea</taxon>
    </lineage>
</organism>
<comment type="caution">
    <text evidence="10">The sequence shown here is derived from an EMBL/GenBank/DDBJ whole genome shotgun (WGS) entry which is preliminary data.</text>
</comment>
<feature type="transmembrane region" description="Helical" evidence="8">
    <location>
        <begin position="368"/>
        <end position="392"/>
    </location>
</feature>
<evidence type="ECO:0000259" key="9">
    <source>
        <dbReference type="Pfam" id="PF01490"/>
    </source>
</evidence>
<feature type="transmembrane region" description="Helical" evidence="8">
    <location>
        <begin position="412"/>
        <end position="434"/>
    </location>
</feature>